<dbReference type="Gene3D" id="2.60.40.2810">
    <property type="match status" value="1"/>
</dbReference>
<dbReference type="EMBL" id="QKZK01000066">
    <property type="protein sequence ID" value="PZX09931.1"/>
    <property type="molecule type" value="Genomic_DNA"/>
</dbReference>
<feature type="non-terminal residue" evidence="1">
    <location>
        <position position="1"/>
    </location>
</feature>
<proteinExistence type="predicted"/>
<dbReference type="InterPro" id="IPR010221">
    <property type="entry name" value="VCBS_dom"/>
</dbReference>
<dbReference type="NCBIfam" id="NF012211">
    <property type="entry name" value="tand_rpt_95"/>
    <property type="match status" value="3"/>
</dbReference>
<keyword evidence="2" id="KW-1185">Reference proteome</keyword>
<gene>
    <name evidence="1" type="ORF">LX69_03490</name>
</gene>
<dbReference type="Proteomes" id="UP000249239">
    <property type="component" value="Unassembled WGS sequence"/>
</dbReference>
<sequence>FATKEGEAVSGNVLSNDVDVDEDVLSVETSLVTEPTSGQVTIATTGAFTYTPNAGFSGSDLFVYQISDGNDGSAQATVTIEVGFVNQAPVVTPVAIVTDEDTPASGSLLPMVSDREGDALTFNTTLVTAPRYGTLSLDAKGVYTYTPNGNYYGDDAFTFEVCDDESLCTTSTVDIRVNAVNDAPELSHLTIVVTNLNQVEADLFLQVSDVDDVVAKETVTISTEPVMPPMYGEVVIGADFRMTYRPNADFNGSDVFSYEVCDVHGACGVGMVTIMVSQEVKRPEAIPDVLHVIEGTPVSLDVLANDLNLEAVPVMVYIETQPLQGLVVVHRPDSITYTANVLNAPEYPVSDTWVYRLVDANGFSSTAVVSVNIYEATSDVDFMIPKGFSPNGDGDNDYYVIPGLSQYSHLSIDIFNRWGNRVYKSGQYENNWDGRSNVGITIGNELPTGTYFYLITVEDTGKHYSGYLYLNR</sequence>
<dbReference type="RefSeq" id="WP_170124455.1">
    <property type="nucleotide sequence ID" value="NZ_QKZK01000066.1"/>
</dbReference>
<dbReference type="Pfam" id="PF13585">
    <property type="entry name" value="CHU_C"/>
    <property type="match status" value="1"/>
</dbReference>
<name>A0A2W7MR44_9BACT</name>
<dbReference type="NCBIfam" id="TIGR04131">
    <property type="entry name" value="Bac_Flav_CTERM"/>
    <property type="match status" value="1"/>
</dbReference>
<dbReference type="AlphaFoldDB" id="A0A2W7MR44"/>
<comment type="caution">
    <text evidence="1">The sequence shown here is derived from an EMBL/GenBank/DDBJ whole genome shotgun (WGS) entry which is preliminary data.</text>
</comment>
<accession>A0A2W7MR44</accession>
<protein>
    <submittedName>
        <fullName evidence="1">Gliding motility-associated-like protein</fullName>
    </submittedName>
</protein>
<organism evidence="1 2">
    <name type="scientific">Breznakibacter xylanolyticus</name>
    <dbReference type="NCBI Taxonomy" id="990"/>
    <lineage>
        <taxon>Bacteria</taxon>
        <taxon>Pseudomonadati</taxon>
        <taxon>Bacteroidota</taxon>
        <taxon>Bacteroidia</taxon>
        <taxon>Marinilabiliales</taxon>
        <taxon>Marinilabiliaceae</taxon>
        <taxon>Breznakibacter</taxon>
    </lineage>
</organism>
<dbReference type="NCBIfam" id="TIGR01965">
    <property type="entry name" value="VCBS_repeat"/>
    <property type="match status" value="1"/>
</dbReference>
<dbReference type="Gene3D" id="2.60.40.3440">
    <property type="match status" value="2"/>
</dbReference>
<evidence type="ECO:0000313" key="1">
    <source>
        <dbReference type="EMBL" id="PZX09931.1"/>
    </source>
</evidence>
<evidence type="ECO:0000313" key="2">
    <source>
        <dbReference type="Proteomes" id="UP000249239"/>
    </source>
</evidence>
<dbReference type="InterPro" id="IPR026341">
    <property type="entry name" value="T9SS_type_B"/>
</dbReference>
<dbReference type="Pfam" id="PF17963">
    <property type="entry name" value="Big_9"/>
    <property type="match status" value="4"/>
</dbReference>
<reference evidence="1 2" key="1">
    <citation type="submission" date="2018-06" db="EMBL/GenBank/DDBJ databases">
        <title>Genomic Encyclopedia of Archaeal and Bacterial Type Strains, Phase II (KMG-II): from individual species to whole genera.</title>
        <authorList>
            <person name="Goeker M."/>
        </authorList>
    </citation>
    <scope>NUCLEOTIDE SEQUENCE [LARGE SCALE GENOMIC DNA]</scope>
    <source>
        <strain evidence="1 2">DSM 6779</strain>
    </source>
</reference>